<dbReference type="EMBL" id="PIUM01000001">
    <property type="protein sequence ID" value="PKU26429.1"/>
    <property type="molecule type" value="Genomic_DNA"/>
</dbReference>
<organism evidence="1 2">
    <name type="scientific">Telmatospirillum siberiense</name>
    <dbReference type="NCBI Taxonomy" id="382514"/>
    <lineage>
        <taxon>Bacteria</taxon>
        <taxon>Pseudomonadati</taxon>
        <taxon>Pseudomonadota</taxon>
        <taxon>Alphaproteobacteria</taxon>
        <taxon>Rhodospirillales</taxon>
        <taxon>Rhodospirillaceae</taxon>
        <taxon>Telmatospirillum</taxon>
    </lineage>
</organism>
<sequence>MTALAGAGVTLGTASRAFAFSEDTPNIRTLALHDNACGASASHKELVSEVERVLGDKYSEEEKRRVIAAMTCPICGCPLSGLF</sequence>
<proteinExistence type="predicted"/>
<protein>
    <submittedName>
        <fullName evidence="1">Uncharacterized protein</fullName>
    </submittedName>
</protein>
<evidence type="ECO:0000313" key="2">
    <source>
        <dbReference type="Proteomes" id="UP000233293"/>
    </source>
</evidence>
<gene>
    <name evidence="1" type="ORF">CWS72_00840</name>
</gene>
<dbReference type="Proteomes" id="UP000233293">
    <property type="component" value="Unassembled WGS sequence"/>
</dbReference>
<dbReference type="AlphaFoldDB" id="A0A2N3Q198"/>
<evidence type="ECO:0000313" key="1">
    <source>
        <dbReference type="EMBL" id="PKU26429.1"/>
    </source>
</evidence>
<name>A0A2N3Q198_9PROT</name>
<comment type="caution">
    <text evidence="1">The sequence shown here is derived from an EMBL/GenBank/DDBJ whole genome shotgun (WGS) entry which is preliminary data.</text>
</comment>
<keyword evidence="2" id="KW-1185">Reference proteome</keyword>
<accession>A0A2N3Q198</accession>
<reference evidence="2" key="1">
    <citation type="submission" date="2017-12" db="EMBL/GenBank/DDBJ databases">
        <title>Draft genome sequence of Telmatospirillum siberiense 26-4b1T, an acidotolerant peatland alphaproteobacterium potentially involved in sulfur cycling.</title>
        <authorList>
            <person name="Hausmann B."/>
            <person name="Pjevac P."/>
            <person name="Schreck K."/>
            <person name="Herbold C.W."/>
            <person name="Daims H."/>
            <person name="Wagner M."/>
            <person name="Pester M."/>
            <person name="Loy A."/>
        </authorList>
    </citation>
    <scope>NUCLEOTIDE SEQUENCE [LARGE SCALE GENOMIC DNA]</scope>
    <source>
        <strain evidence="2">26-4b1</strain>
    </source>
</reference>